<dbReference type="AlphaFoldDB" id="A0A9D1EXN4"/>
<reference evidence="1" key="1">
    <citation type="submission" date="2020-10" db="EMBL/GenBank/DDBJ databases">
        <authorList>
            <person name="Gilroy R."/>
        </authorList>
    </citation>
    <scope>NUCLEOTIDE SEQUENCE</scope>
    <source>
        <strain evidence="1">6276</strain>
    </source>
</reference>
<dbReference type="Proteomes" id="UP000823928">
    <property type="component" value="Unassembled WGS sequence"/>
</dbReference>
<proteinExistence type="predicted"/>
<reference evidence="1" key="2">
    <citation type="journal article" date="2021" name="PeerJ">
        <title>Extensive microbial diversity within the chicken gut microbiome revealed by metagenomics and culture.</title>
        <authorList>
            <person name="Gilroy R."/>
            <person name="Ravi A."/>
            <person name="Getino M."/>
            <person name="Pursley I."/>
            <person name="Horton D.L."/>
            <person name="Alikhan N.F."/>
            <person name="Baker D."/>
            <person name="Gharbi K."/>
            <person name="Hall N."/>
            <person name="Watson M."/>
            <person name="Adriaenssens E.M."/>
            <person name="Foster-Nyarko E."/>
            <person name="Jarju S."/>
            <person name="Secka A."/>
            <person name="Antonio M."/>
            <person name="Oren A."/>
            <person name="Chaudhuri R.R."/>
            <person name="La Ragione R."/>
            <person name="Hildebrand F."/>
            <person name="Pallen M.J."/>
        </authorList>
    </citation>
    <scope>NUCLEOTIDE SEQUENCE</scope>
    <source>
        <strain evidence="1">6276</strain>
    </source>
</reference>
<comment type="caution">
    <text evidence="1">The sequence shown here is derived from an EMBL/GenBank/DDBJ whole genome shotgun (WGS) entry which is preliminary data.</text>
</comment>
<protein>
    <submittedName>
        <fullName evidence="1">Uncharacterized protein</fullName>
    </submittedName>
</protein>
<gene>
    <name evidence="1" type="ORF">IAC10_02860</name>
</gene>
<accession>A0A9D1EXN4</accession>
<evidence type="ECO:0000313" key="1">
    <source>
        <dbReference type="EMBL" id="HIS35559.1"/>
    </source>
</evidence>
<evidence type="ECO:0000313" key="2">
    <source>
        <dbReference type="Proteomes" id="UP000823928"/>
    </source>
</evidence>
<sequence>MDYHFTKGSFTESELEKAIIELFKQQGYTYLHGDEIHRPFKDVLLYDDLKAFLLSQ</sequence>
<organism evidence="1 2">
    <name type="scientific">Candidatus Scatousia excrementigallinarum</name>
    <dbReference type="NCBI Taxonomy" id="2840935"/>
    <lineage>
        <taxon>Bacteria</taxon>
        <taxon>Candidatus Scatousia</taxon>
    </lineage>
</organism>
<feature type="non-terminal residue" evidence="1">
    <location>
        <position position="56"/>
    </location>
</feature>
<name>A0A9D1EXN4_9BACT</name>
<dbReference type="EMBL" id="DVIU01000059">
    <property type="protein sequence ID" value="HIS35559.1"/>
    <property type="molecule type" value="Genomic_DNA"/>
</dbReference>